<evidence type="ECO:0000256" key="1">
    <source>
        <dbReference type="SAM" id="Phobius"/>
    </source>
</evidence>
<dbReference type="Proteomes" id="UP001210211">
    <property type="component" value="Unassembled WGS sequence"/>
</dbReference>
<dbReference type="AlphaFoldDB" id="A0AAD5WEM1"/>
<keyword evidence="1" id="KW-1133">Transmembrane helix</keyword>
<evidence type="ECO:0000256" key="2">
    <source>
        <dbReference type="SAM" id="SignalP"/>
    </source>
</evidence>
<evidence type="ECO:0008006" key="5">
    <source>
        <dbReference type="Google" id="ProtNLM"/>
    </source>
</evidence>
<proteinExistence type="predicted"/>
<reference evidence="3 4" key="1">
    <citation type="journal article" date="2022" name="Cell">
        <title>Repeat-based holocentromeres influence genome architecture and karyotype evolution.</title>
        <authorList>
            <person name="Hofstatter P.G."/>
            <person name="Thangavel G."/>
            <person name="Lux T."/>
            <person name="Neumann P."/>
            <person name="Vondrak T."/>
            <person name="Novak P."/>
            <person name="Zhang M."/>
            <person name="Costa L."/>
            <person name="Castellani M."/>
            <person name="Scott A."/>
            <person name="Toegelov H."/>
            <person name="Fuchs J."/>
            <person name="Mata-Sucre Y."/>
            <person name="Dias Y."/>
            <person name="Vanzela A.L.L."/>
            <person name="Huettel B."/>
            <person name="Almeida C.C.S."/>
            <person name="Simkova H."/>
            <person name="Souza G."/>
            <person name="Pedrosa-Harand A."/>
            <person name="Macas J."/>
            <person name="Mayer K.F.X."/>
            <person name="Houben A."/>
            <person name="Marques A."/>
        </authorList>
    </citation>
    <scope>NUCLEOTIDE SEQUENCE [LARGE SCALE GENOMIC DNA]</scope>
    <source>
        <strain evidence="3">RhyTen1mFocal</strain>
    </source>
</reference>
<keyword evidence="1" id="KW-0472">Membrane</keyword>
<feature type="transmembrane region" description="Helical" evidence="1">
    <location>
        <begin position="248"/>
        <end position="273"/>
    </location>
</feature>
<keyword evidence="1" id="KW-0812">Transmembrane</keyword>
<comment type="caution">
    <text evidence="3">The sequence shown here is derived from an EMBL/GenBank/DDBJ whole genome shotgun (WGS) entry which is preliminary data.</text>
</comment>
<feature type="signal peptide" evidence="2">
    <location>
        <begin position="1"/>
        <end position="16"/>
    </location>
</feature>
<keyword evidence="4" id="KW-1185">Reference proteome</keyword>
<organism evidence="3 4">
    <name type="scientific">Rhynchospora tenuis</name>
    <dbReference type="NCBI Taxonomy" id="198213"/>
    <lineage>
        <taxon>Eukaryota</taxon>
        <taxon>Viridiplantae</taxon>
        <taxon>Streptophyta</taxon>
        <taxon>Embryophyta</taxon>
        <taxon>Tracheophyta</taxon>
        <taxon>Spermatophyta</taxon>
        <taxon>Magnoliopsida</taxon>
        <taxon>Liliopsida</taxon>
        <taxon>Poales</taxon>
        <taxon>Cyperaceae</taxon>
        <taxon>Cyperoideae</taxon>
        <taxon>Rhynchosporeae</taxon>
        <taxon>Rhynchospora</taxon>
    </lineage>
</organism>
<gene>
    <name evidence="3" type="ORF">LUZ61_014637</name>
</gene>
<protein>
    <recommendedName>
        <fullName evidence="5">EGF-like domain-containing protein</fullName>
    </recommendedName>
</protein>
<feature type="chain" id="PRO_5042193236" description="EGF-like domain-containing protein" evidence="2">
    <location>
        <begin position="17"/>
        <end position="284"/>
    </location>
</feature>
<sequence>MLQLILLLSLIAASAASCNRTCGKTTVQYPFGFSPSCHIQLSCNSNSVISFSGFPVQNFSTNYTFSVNISANCARPVSTASSFFSNNYALTHKNGLFLGNCDPSSTQQCLLPTLVVSQLSHQVQGCGKKEDNLTCIFNNTGNDYLTKDYVVNGSSCASLFTSILYEQYQAEQTVMVLGLVEIGWWMTGKCRCAANATCARVDSEVKDGYWCKCDEGFIGDGFADGDGCREICAADCERNHARERVRSIIGGIASGAGVLVCLILFCLVCCRYMKRTSSSANYRN</sequence>
<evidence type="ECO:0000313" key="3">
    <source>
        <dbReference type="EMBL" id="KAJ3685473.1"/>
    </source>
</evidence>
<evidence type="ECO:0000313" key="4">
    <source>
        <dbReference type="Proteomes" id="UP001210211"/>
    </source>
</evidence>
<dbReference type="EMBL" id="JAMRDG010000002">
    <property type="protein sequence ID" value="KAJ3685473.1"/>
    <property type="molecule type" value="Genomic_DNA"/>
</dbReference>
<dbReference type="Gene3D" id="2.10.25.10">
    <property type="entry name" value="Laminin"/>
    <property type="match status" value="1"/>
</dbReference>
<accession>A0AAD5WEM1</accession>
<name>A0AAD5WEM1_9POAL</name>
<keyword evidence="2" id="KW-0732">Signal</keyword>